<gene>
    <name evidence="1" type="ORF">CN553_11925</name>
</gene>
<proteinExistence type="predicted"/>
<organism evidence="1 2">
    <name type="scientific">Bacillus cereus</name>
    <dbReference type="NCBI Taxonomy" id="1396"/>
    <lineage>
        <taxon>Bacteria</taxon>
        <taxon>Bacillati</taxon>
        <taxon>Bacillota</taxon>
        <taxon>Bacilli</taxon>
        <taxon>Bacillales</taxon>
        <taxon>Bacillaceae</taxon>
        <taxon>Bacillus</taxon>
        <taxon>Bacillus cereus group</taxon>
    </lineage>
</organism>
<dbReference type="Proteomes" id="UP000220691">
    <property type="component" value="Unassembled WGS sequence"/>
</dbReference>
<evidence type="ECO:0000313" key="2">
    <source>
        <dbReference type="Proteomes" id="UP000220691"/>
    </source>
</evidence>
<reference evidence="1 2" key="1">
    <citation type="submission" date="2017-09" db="EMBL/GenBank/DDBJ databases">
        <title>Large-scale bioinformatics analysis of Bacillus genomes uncovers conserved roles of natural products in bacterial physiology.</title>
        <authorList>
            <consortium name="Agbiome Team Llc"/>
            <person name="Bleich R.M."/>
            <person name="Kirk G.J."/>
            <person name="Santa Maria K.C."/>
            <person name="Allen S.E."/>
            <person name="Farag S."/>
            <person name="Shank E.A."/>
            <person name="Bowers A."/>
        </authorList>
    </citation>
    <scope>NUCLEOTIDE SEQUENCE [LARGE SCALE GENOMIC DNA]</scope>
    <source>
        <strain evidence="1 2">AFS027647</strain>
    </source>
</reference>
<protein>
    <submittedName>
        <fullName evidence="1">Uncharacterized protein</fullName>
    </submittedName>
</protein>
<accession>A0A9X6YMN4</accession>
<comment type="caution">
    <text evidence="1">The sequence shown here is derived from an EMBL/GenBank/DDBJ whole genome shotgun (WGS) entry which is preliminary data.</text>
</comment>
<dbReference type="AlphaFoldDB" id="A0A9X6YMN4"/>
<name>A0A9X6YMN4_BACCE</name>
<sequence>MKIICVDNFNRDTHSDRLVCENIDKFYGEIVVKSLNGKLSGEYSGSFFKLVDDDYKLYEYEL</sequence>
<dbReference type="EMBL" id="NUAN01000071">
    <property type="protein sequence ID" value="PEN97754.1"/>
    <property type="molecule type" value="Genomic_DNA"/>
</dbReference>
<evidence type="ECO:0000313" key="1">
    <source>
        <dbReference type="EMBL" id="PEN97754.1"/>
    </source>
</evidence>